<dbReference type="InterPro" id="IPR000873">
    <property type="entry name" value="AMP-dep_synth/lig_dom"/>
</dbReference>
<sequence>MRAVESALERYAETDRTLVRVLDGAGGFAAEYTYRQITRAARALSEELAPLVTAAGRTGVLCGNTAEFVVADLALLAARATEVPVPLAFTREQAASLLEEAEVCVVDSLGAARLAEWGREGVLPPGCRVVEVSLDALGAAAEPYAVPAADENWICKIIHTSGTTSRPKGVRIRSGGIGALIDSLHAAMPADAFARYLSVVPFSLLIEQVTGLYLVLLDGGCVTLLPPDAPLVGTSGSAVEATLPHLVTARTSAVVATPALVTALAEAARRAKEAGGDVNQALFGTDRAPLICCGGAPVHPDTLRELDGFGIPVYEGYGLSENSSVVSWNTPGARRIGTVGRPLRHVSVRLSEEGEVLVSSPSLFDGYTRPDPSACAVVDGWLHTGDLATIDEDGYLRITGRKKNVIITAAGRNVAPEWVEAQYARLPFVRAAAVVGNDLPALNGLFVIDPAIDRQEAEREIAAFGAEHLSQVERVEVVHLLSADDEAYRRLFTVTGRPVRTAIAESLLSHQPR</sequence>
<dbReference type="Gene3D" id="3.40.50.12780">
    <property type="entry name" value="N-terminal domain of ligase-like"/>
    <property type="match status" value="1"/>
</dbReference>
<reference evidence="2" key="1">
    <citation type="submission" date="2022-10" db="EMBL/GenBank/DDBJ databases">
        <title>The complete genomes of actinobacterial strains from the NBC collection.</title>
        <authorList>
            <person name="Joergensen T.S."/>
            <person name="Alvarez Arevalo M."/>
            <person name="Sterndorff E.B."/>
            <person name="Faurdal D."/>
            <person name="Vuksanovic O."/>
            <person name="Mourched A.-S."/>
            <person name="Charusanti P."/>
            <person name="Shaw S."/>
            <person name="Blin K."/>
            <person name="Weber T."/>
        </authorList>
    </citation>
    <scope>NUCLEOTIDE SEQUENCE</scope>
    <source>
        <strain evidence="2">NBC_00283</strain>
        <plasmid evidence="2">unnamed1</plasmid>
    </source>
</reference>
<evidence type="ECO:0000259" key="1">
    <source>
        <dbReference type="Pfam" id="PF00501"/>
    </source>
</evidence>
<evidence type="ECO:0000313" key="3">
    <source>
        <dbReference type="Proteomes" id="UP001432075"/>
    </source>
</evidence>
<organism evidence="2 3">
    <name type="scientific">Streptomyces goshikiensis</name>
    <dbReference type="NCBI Taxonomy" id="1942"/>
    <lineage>
        <taxon>Bacteria</taxon>
        <taxon>Bacillati</taxon>
        <taxon>Actinomycetota</taxon>
        <taxon>Actinomycetes</taxon>
        <taxon>Kitasatosporales</taxon>
        <taxon>Streptomycetaceae</taxon>
        <taxon>Streptomyces</taxon>
    </lineage>
</organism>
<geneLocation type="plasmid" evidence="2 3">
    <name>unnamed1</name>
</geneLocation>
<dbReference type="InterPro" id="IPR020845">
    <property type="entry name" value="AMP-binding_CS"/>
</dbReference>
<gene>
    <name evidence="2" type="ORF">OHU17_35840</name>
</gene>
<dbReference type="EMBL" id="CP108058">
    <property type="protein sequence ID" value="WUO51245.1"/>
    <property type="molecule type" value="Genomic_DNA"/>
</dbReference>
<dbReference type="Proteomes" id="UP001432075">
    <property type="component" value="Plasmid unnamed1"/>
</dbReference>
<accession>A0ABZ1RYL1</accession>
<evidence type="ECO:0000313" key="2">
    <source>
        <dbReference type="EMBL" id="WUO51245.1"/>
    </source>
</evidence>
<dbReference type="PANTHER" id="PTHR43201:SF32">
    <property type="entry name" value="2-SUCCINYLBENZOATE--COA LIGASE, CHLOROPLASTIC_PEROXISOMAL"/>
    <property type="match status" value="1"/>
</dbReference>
<keyword evidence="2" id="KW-0614">Plasmid</keyword>
<dbReference type="SUPFAM" id="SSF56801">
    <property type="entry name" value="Acetyl-CoA synthetase-like"/>
    <property type="match status" value="1"/>
</dbReference>
<dbReference type="RefSeq" id="WP_322871915.1">
    <property type="nucleotide sequence ID" value="NZ_CP108058.1"/>
</dbReference>
<feature type="domain" description="AMP-dependent synthetase/ligase" evidence="1">
    <location>
        <begin position="29"/>
        <end position="367"/>
    </location>
</feature>
<proteinExistence type="predicted"/>
<dbReference type="InterPro" id="IPR042099">
    <property type="entry name" value="ANL_N_sf"/>
</dbReference>
<name>A0ABZ1RYL1_9ACTN</name>
<keyword evidence="3" id="KW-1185">Reference proteome</keyword>
<dbReference type="Pfam" id="PF00501">
    <property type="entry name" value="AMP-binding"/>
    <property type="match status" value="1"/>
</dbReference>
<protein>
    <submittedName>
        <fullName evidence="2">AMP-binding protein</fullName>
    </submittedName>
</protein>
<dbReference type="PROSITE" id="PS00455">
    <property type="entry name" value="AMP_BINDING"/>
    <property type="match status" value="1"/>
</dbReference>
<dbReference type="PANTHER" id="PTHR43201">
    <property type="entry name" value="ACYL-COA SYNTHETASE"/>
    <property type="match status" value="1"/>
</dbReference>